<dbReference type="OrthoDB" id="2692094at2759"/>
<protein>
    <submittedName>
        <fullName evidence="1">Uncharacterized protein</fullName>
    </submittedName>
</protein>
<gene>
    <name evidence="1" type="ORF">K435DRAFT_563150</name>
</gene>
<evidence type="ECO:0000313" key="1">
    <source>
        <dbReference type="EMBL" id="THV04538.1"/>
    </source>
</evidence>
<feature type="non-terminal residue" evidence="1">
    <location>
        <position position="1"/>
    </location>
</feature>
<organism evidence="1 2">
    <name type="scientific">Dendrothele bispora (strain CBS 962.96)</name>
    <dbReference type="NCBI Taxonomy" id="1314807"/>
    <lineage>
        <taxon>Eukaryota</taxon>
        <taxon>Fungi</taxon>
        <taxon>Dikarya</taxon>
        <taxon>Basidiomycota</taxon>
        <taxon>Agaricomycotina</taxon>
        <taxon>Agaricomycetes</taxon>
        <taxon>Agaricomycetidae</taxon>
        <taxon>Agaricales</taxon>
        <taxon>Agaricales incertae sedis</taxon>
        <taxon>Dendrothele</taxon>
    </lineage>
</organism>
<accession>A0A4S8MNL0</accession>
<evidence type="ECO:0000313" key="2">
    <source>
        <dbReference type="Proteomes" id="UP000297245"/>
    </source>
</evidence>
<dbReference type="EMBL" id="ML179055">
    <property type="protein sequence ID" value="THV04538.1"/>
    <property type="molecule type" value="Genomic_DNA"/>
</dbReference>
<sequence length="51" mass="6064">IYKHKDLHVNYTSYDLCQEQDSINPRTQPNIMMLAGDVNDNDHPYWYGHIV</sequence>
<reference evidence="1 2" key="1">
    <citation type="journal article" date="2019" name="Nat. Ecol. Evol.">
        <title>Megaphylogeny resolves global patterns of mushroom evolution.</title>
        <authorList>
            <person name="Varga T."/>
            <person name="Krizsan K."/>
            <person name="Foldi C."/>
            <person name="Dima B."/>
            <person name="Sanchez-Garcia M."/>
            <person name="Sanchez-Ramirez S."/>
            <person name="Szollosi G.J."/>
            <person name="Szarkandi J.G."/>
            <person name="Papp V."/>
            <person name="Albert L."/>
            <person name="Andreopoulos W."/>
            <person name="Angelini C."/>
            <person name="Antonin V."/>
            <person name="Barry K.W."/>
            <person name="Bougher N.L."/>
            <person name="Buchanan P."/>
            <person name="Buyck B."/>
            <person name="Bense V."/>
            <person name="Catcheside P."/>
            <person name="Chovatia M."/>
            <person name="Cooper J."/>
            <person name="Damon W."/>
            <person name="Desjardin D."/>
            <person name="Finy P."/>
            <person name="Geml J."/>
            <person name="Haridas S."/>
            <person name="Hughes K."/>
            <person name="Justo A."/>
            <person name="Karasinski D."/>
            <person name="Kautmanova I."/>
            <person name="Kiss B."/>
            <person name="Kocsube S."/>
            <person name="Kotiranta H."/>
            <person name="LaButti K.M."/>
            <person name="Lechner B.E."/>
            <person name="Liimatainen K."/>
            <person name="Lipzen A."/>
            <person name="Lukacs Z."/>
            <person name="Mihaltcheva S."/>
            <person name="Morgado L.N."/>
            <person name="Niskanen T."/>
            <person name="Noordeloos M.E."/>
            <person name="Ohm R.A."/>
            <person name="Ortiz-Santana B."/>
            <person name="Ovrebo C."/>
            <person name="Racz N."/>
            <person name="Riley R."/>
            <person name="Savchenko A."/>
            <person name="Shiryaev A."/>
            <person name="Soop K."/>
            <person name="Spirin V."/>
            <person name="Szebenyi C."/>
            <person name="Tomsovsky M."/>
            <person name="Tulloss R.E."/>
            <person name="Uehling J."/>
            <person name="Grigoriev I.V."/>
            <person name="Vagvolgyi C."/>
            <person name="Papp T."/>
            <person name="Martin F.M."/>
            <person name="Miettinen O."/>
            <person name="Hibbett D.S."/>
            <person name="Nagy L.G."/>
        </authorList>
    </citation>
    <scope>NUCLEOTIDE SEQUENCE [LARGE SCALE GENOMIC DNA]</scope>
    <source>
        <strain evidence="1 2">CBS 962.96</strain>
    </source>
</reference>
<proteinExistence type="predicted"/>
<name>A0A4S8MNL0_DENBC</name>
<keyword evidence="2" id="KW-1185">Reference proteome</keyword>
<feature type="non-terminal residue" evidence="1">
    <location>
        <position position="51"/>
    </location>
</feature>
<dbReference type="AlphaFoldDB" id="A0A4S8MNL0"/>
<dbReference type="Proteomes" id="UP000297245">
    <property type="component" value="Unassembled WGS sequence"/>
</dbReference>